<feature type="region of interest" description="Disordered" evidence="1">
    <location>
        <begin position="63"/>
        <end position="84"/>
    </location>
</feature>
<dbReference type="Proteomes" id="UP000033121">
    <property type="component" value="Unassembled WGS sequence"/>
</dbReference>
<evidence type="ECO:0000313" key="2">
    <source>
        <dbReference type="EMBL" id="GAO43144.1"/>
    </source>
</evidence>
<keyword evidence="3" id="KW-1185">Reference proteome</keyword>
<dbReference type="EMBL" id="BBWV01000002">
    <property type="protein sequence ID" value="GAO43144.1"/>
    <property type="molecule type" value="Genomic_DNA"/>
</dbReference>
<evidence type="ECO:0000256" key="1">
    <source>
        <dbReference type="SAM" id="MobiDB-lite"/>
    </source>
</evidence>
<dbReference type="AlphaFoldDB" id="A0A0E9MZZ8"/>
<comment type="caution">
    <text evidence="2">The sequence shown here is derived from an EMBL/GenBank/DDBJ whole genome shotgun (WGS) entry which is preliminary data.</text>
</comment>
<gene>
    <name evidence="2" type="ORF">FPE01S_02_02480</name>
</gene>
<proteinExistence type="predicted"/>
<sequence length="84" mass="9826">MGLYWITIVDASGRKMEGARAITSDDLDFVFNHFLNKAAATMGSREQIRYYDCMMISRNSPKWKEYQQQQAQRRGPGKYRPMRG</sequence>
<dbReference type="OrthoDB" id="9990773at2"/>
<dbReference type="RefSeq" id="WP_046369071.1">
    <property type="nucleotide sequence ID" value="NZ_BBWV01000002.1"/>
</dbReference>
<dbReference type="STRING" id="1220578.FPE01S_02_02480"/>
<protein>
    <submittedName>
        <fullName evidence="2">Uncharacterized protein</fullName>
    </submittedName>
</protein>
<accession>A0A0E9MZZ8</accession>
<name>A0A0E9MZZ8_9BACT</name>
<organism evidence="2 3">
    <name type="scientific">Flavihumibacter petaseus NBRC 106054</name>
    <dbReference type="NCBI Taxonomy" id="1220578"/>
    <lineage>
        <taxon>Bacteria</taxon>
        <taxon>Pseudomonadati</taxon>
        <taxon>Bacteroidota</taxon>
        <taxon>Chitinophagia</taxon>
        <taxon>Chitinophagales</taxon>
        <taxon>Chitinophagaceae</taxon>
        <taxon>Flavihumibacter</taxon>
    </lineage>
</organism>
<evidence type="ECO:0000313" key="3">
    <source>
        <dbReference type="Proteomes" id="UP000033121"/>
    </source>
</evidence>
<feature type="compositionally biased region" description="Basic residues" evidence="1">
    <location>
        <begin position="75"/>
        <end position="84"/>
    </location>
</feature>
<reference evidence="2 3" key="1">
    <citation type="submission" date="2015-04" db="EMBL/GenBank/DDBJ databases">
        <title>Whole genome shotgun sequence of Flavihumibacter petaseus NBRC 106054.</title>
        <authorList>
            <person name="Miyazawa S."/>
            <person name="Hosoyama A."/>
            <person name="Hashimoto M."/>
            <person name="Noguchi M."/>
            <person name="Tsuchikane K."/>
            <person name="Ohji S."/>
            <person name="Yamazoe A."/>
            <person name="Ichikawa N."/>
            <person name="Kimura A."/>
            <person name="Fujita N."/>
        </authorList>
    </citation>
    <scope>NUCLEOTIDE SEQUENCE [LARGE SCALE GENOMIC DNA]</scope>
    <source>
        <strain evidence="2 3">NBRC 106054</strain>
    </source>
</reference>